<dbReference type="GO" id="GO:0016491">
    <property type="term" value="F:oxidoreductase activity"/>
    <property type="evidence" value="ECO:0007669"/>
    <property type="project" value="UniProtKB-KW"/>
</dbReference>
<dbReference type="Gene3D" id="3.20.20.70">
    <property type="entry name" value="Aldolase class I"/>
    <property type="match status" value="1"/>
</dbReference>
<accession>A0A0M3JLX6</accession>
<gene>
    <name evidence="3" type="ORF">ASIM_LOCUS8413</name>
</gene>
<dbReference type="AlphaFoldDB" id="A0A0M3JLX6"/>
<evidence type="ECO:0000256" key="2">
    <source>
        <dbReference type="ARBA" id="ARBA00023002"/>
    </source>
</evidence>
<organism evidence="5">
    <name type="scientific">Anisakis simplex</name>
    <name type="common">Herring worm</name>
    <dbReference type="NCBI Taxonomy" id="6269"/>
    <lineage>
        <taxon>Eukaryota</taxon>
        <taxon>Metazoa</taxon>
        <taxon>Ecdysozoa</taxon>
        <taxon>Nematoda</taxon>
        <taxon>Chromadorea</taxon>
        <taxon>Rhabditida</taxon>
        <taxon>Spirurina</taxon>
        <taxon>Ascaridomorpha</taxon>
        <taxon>Ascaridoidea</taxon>
        <taxon>Anisakidae</taxon>
        <taxon>Anisakis</taxon>
        <taxon>Anisakis simplex complex</taxon>
    </lineage>
</organism>
<evidence type="ECO:0000313" key="4">
    <source>
        <dbReference type="Proteomes" id="UP000267096"/>
    </source>
</evidence>
<dbReference type="PANTHER" id="PTHR43656:SF5">
    <property type="entry name" value="NADH:FLAVIN OXIDOREDUCTASE_NADH OXIDASE N-TERMINAL DOMAIN-CONTAINING PROTEIN"/>
    <property type="match status" value="1"/>
</dbReference>
<protein>
    <submittedName>
        <fullName evidence="5">Protein kinase domain-containing protein</fullName>
    </submittedName>
</protein>
<dbReference type="WBParaSite" id="ASIM_0000865701-mRNA-1">
    <property type="protein sequence ID" value="ASIM_0000865701-mRNA-1"/>
    <property type="gene ID" value="ASIM_0000865701"/>
</dbReference>
<evidence type="ECO:0000313" key="3">
    <source>
        <dbReference type="EMBL" id="VDK31717.1"/>
    </source>
</evidence>
<dbReference type="InterPro" id="IPR013785">
    <property type="entry name" value="Aldolase_TIM"/>
</dbReference>
<reference evidence="5" key="1">
    <citation type="submission" date="2017-02" db="UniProtKB">
        <authorList>
            <consortium name="WormBaseParasite"/>
        </authorList>
    </citation>
    <scope>IDENTIFICATION</scope>
</reference>
<dbReference type="EMBL" id="UYRR01022716">
    <property type="protein sequence ID" value="VDK31717.1"/>
    <property type="molecule type" value="Genomic_DNA"/>
</dbReference>
<reference evidence="3 4" key="2">
    <citation type="submission" date="2018-11" db="EMBL/GenBank/DDBJ databases">
        <authorList>
            <consortium name="Pathogen Informatics"/>
        </authorList>
    </citation>
    <scope>NUCLEOTIDE SEQUENCE [LARGE SCALE GENOMIC DNA]</scope>
</reference>
<keyword evidence="1" id="KW-0285">Flavoprotein</keyword>
<name>A0A0M3JLX6_ANISI</name>
<keyword evidence="4" id="KW-1185">Reference proteome</keyword>
<evidence type="ECO:0000313" key="5">
    <source>
        <dbReference type="WBParaSite" id="ASIM_0000865701-mRNA-1"/>
    </source>
</evidence>
<sequence length="180" mass="19720">MSASSSLESIASILGSPLVFKASQRTACNRFLKAALTECLATWDPSNPSSNGIPTEPIFNMYQKWGNGGFGMILTGNIMIDKYHLESAGNMIIAKEIDSQLRRESFAKLASCMKSQPKTLAIVQLSHPGRQTPITINARPFSASDIQLKVTRRFTGFGVPVALSTEQIKTEVSLFHRLEL</sequence>
<proteinExistence type="predicted"/>
<dbReference type="InterPro" id="IPR051799">
    <property type="entry name" value="NADH_flavin_oxidoreductase"/>
</dbReference>
<dbReference type="SUPFAM" id="SSF51395">
    <property type="entry name" value="FMN-linked oxidoreductases"/>
    <property type="match status" value="1"/>
</dbReference>
<dbReference type="OrthoDB" id="1663137at2759"/>
<evidence type="ECO:0000256" key="1">
    <source>
        <dbReference type="ARBA" id="ARBA00022630"/>
    </source>
</evidence>
<dbReference type="Proteomes" id="UP000267096">
    <property type="component" value="Unassembled WGS sequence"/>
</dbReference>
<keyword evidence="2" id="KW-0560">Oxidoreductase</keyword>
<dbReference type="PANTHER" id="PTHR43656">
    <property type="entry name" value="BINDING OXIDOREDUCTASE, PUTATIVE (AFU_ORTHOLOGUE AFUA_2G08260)-RELATED"/>
    <property type="match status" value="1"/>
</dbReference>